<dbReference type="GO" id="GO:0008124">
    <property type="term" value="F:4-alpha-hydroxytetrahydrobiopterin dehydratase activity"/>
    <property type="evidence" value="ECO:0007669"/>
    <property type="project" value="UniProtKB-EC"/>
</dbReference>
<accession>A0A147KFD2</accession>
<evidence type="ECO:0000313" key="7">
    <source>
        <dbReference type="Proteomes" id="UP000074382"/>
    </source>
</evidence>
<dbReference type="OrthoDB" id="15077at2"/>
<dbReference type="PATRIC" id="fig|665004.4.peg.2047"/>
<dbReference type="RefSeq" id="WP_068755593.1">
    <property type="nucleotide sequence ID" value="NZ_KQ950181.1"/>
</dbReference>
<dbReference type="CDD" id="cd00488">
    <property type="entry name" value="PCD_DCoH"/>
    <property type="match status" value="1"/>
</dbReference>
<dbReference type="Proteomes" id="UP000074382">
    <property type="component" value="Unassembled WGS sequence"/>
</dbReference>
<organism evidence="6 7">
    <name type="scientific">Thermobifida cellulosilytica TB100</name>
    <dbReference type="NCBI Taxonomy" id="665004"/>
    <lineage>
        <taxon>Bacteria</taxon>
        <taxon>Bacillati</taxon>
        <taxon>Actinomycetota</taxon>
        <taxon>Actinomycetes</taxon>
        <taxon>Streptosporangiales</taxon>
        <taxon>Nocardiopsidaceae</taxon>
        <taxon>Thermobifida</taxon>
    </lineage>
</organism>
<reference evidence="7" key="1">
    <citation type="journal article" date="2017" name="Acta Aliment.">
        <title>Plant polysaccharide degrading enzyme system of Thermpbifida cellulosilytica TB100 revealed by de novo genome project data.</title>
        <authorList>
            <person name="Toth A."/>
            <person name="Baka E."/>
            <person name="Luzics S."/>
            <person name="Bata-Vidacs I."/>
            <person name="Nagy I."/>
            <person name="Balint B."/>
            <person name="Herceg R."/>
            <person name="Olasz F."/>
            <person name="Wilk T."/>
            <person name="Nagy T."/>
            <person name="Kriszt B."/>
            <person name="Nagy I."/>
            <person name="Kukolya J."/>
        </authorList>
    </citation>
    <scope>NUCLEOTIDE SEQUENCE [LARGE SCALE GENOMIC DNA]</scope>
    <source>
        <strain evidence="7">TB100</strain>
    </source>
</reference>
<proteinExistence type="inferred from homology"/>
<dbReference type="Pfam" id="PF01329">
    <property type="entry name" value="Pterin_4a"/>
    <property type="match status" value="1"/>
</dbReference>
<dbReference type="AlphaFoldDB" id="A0A147KFD2"/>
<dbReference type="PANTHER" id="PTHR12599">
    <property type="entry name" value="PTERIN-4-ALPHA-CARBINOLAMINE DEHYDRATASE"/>
    <property type="match status" value="1"/>
</dbReference>
<evidence type="ECO:0000256" key="3">
    <source>
        <dbReference type="ARBA" id="ARBA00013252"/>
    </source>
</evidence>
<dbReference type="InterPro" id="IPR001533">
    <property type="entry name" value="Pterin_deHydtase"/>
</dbReference>
<keyword evidence="7" id="KW-1185">Reference proteome</keyword>
<keyword evidence="5" id="KW-0456">Lyase</keyword>
<dbReference type="NCBIfam" id="NF002017">
    <property type="entry name" value="PRK00823.1-2"/>
    <property type="match status" value="1"/>
</dbReference>
<sequence length="96" mass="10674">MVDTTNDTALESALHRLPAWRREGQAITRTVTVPSFTDGIDLVARVAHAAEKANHHPDIDIRYTTITFTLTSHDVGRLTERDLKLAARIDVLVEQG</sequence>
<dbReference type="Gene3D" id="3.30.1360.20">
    <property type="entry name" value="Transcriptional coactivator/pterin dehydratase"/>
    <property type="match status" value="1"/>
</dbReference>
<dbReference type="InterPro" id="IPR036428">
    <property type="entry name" value="PCD_sf"/>
</dbReference>
<evidence type="ECO:0000256" key="1">
    <source>
        <dbReference type="ARBA" id="ARBA00001554"/>
    </source>
</evidence>
<dbReference type="EC" id="4.2.1.96" evidence="3"/>
<evidence type="ECO:0000256" key="4">
    <source>
        <dbReference type="ARBA" id="ARBA00021735"/>
    </source>
</evidence>
<dbReference type="EMBL" id="LGEM01000101">
    <property type="protein sequence ID" value="KUP96016.1"/>
    <property type="molecule type" value="Genomic_DNA"/>
</dbReference>
<dbReference type="PANTHER" id="PTHR12599:SF0">
    <property type="entry name" value="PTERIN-4-ALPHA-CARBINOLAMINE DEHYDRATASE"/>
    <property type="match status" value="1"/>
</dbReference>
<dbReference type="SUPFAM" id="SSF55248">
    <property type="entry name" value="PCD-like"/>
    <property type="match status" value="1"/>
</dbReference>
<evidence type="ECO:0000313" key="6">
    <source>
        <dbReference type="EMBL" id="KUP96016.1"/>
    </source>
</evidence>
<evidence type="ECO:0000256" key="5">
    <source>
        <dbReference type="ARBA" id="ARBA00023239"/>
    </source>
</evidence>
<comment type="catalytic activity">
    <reaction evidence="1">
        <text>(4aS,6R)-4a-hydroxy-L-erythro-5,6,7,8-tetrahydrobiopterin = (6R)-L-erythro-6,7-dihydrobiopterin + H2O</text>
        <dbReference type="Rhea" id="RHEA:11920"/>
        <dbReference type="ChEBI" id="CHEBI:15377"/>
        <dbReference type="ChEBI" id="CHEBI:15642"/>
        <dbReference type="ChEBI" id="CHEBI:43120"/>
        <dbReference type="EC" id="4.2.1.96"/>
    </reaction>
</comment>
<name>A0A147KFD2_THECS</name>
<dbReference type="GO" id="GO:0006729">
    <property type="term" value="P:tetrahydrobiopterin biosynthetic process"/>
    <property type="evidence" value="ECO:0007669"/>
    <property type="project" value="InterPro"/>
</dbReference>
<comment type="caution">
    <text evidence="6">The sequence shown here is derived from an EMBL/GenBank/DDBJ whole genome shotgun (WGS) entry which is preliminary data.</text>
</comment>
<protein>
    <recommendedName>
        <fullName evidence="4">Putative pterin-4-alpha-carbinolamine dehydratase</fullName>
        <ecNumber evidence="3">4.2.1.96</ecNumber>
    </recommendedName>
</protein>
<comment type="similarity">
    <text evidence="2">Belongs to the pterin-4-alpha-carbinolamine dehydratase family.</text>
</comment>
<gene>
    <name evidence="6" type="ORF">AC529_14525</name>
</gene>
<evidence type="ECO:0000256" key="2">
    <source>
        <dbReference type="ARBA" id="ARBA00006472"/>
    </source>
</evidence>